<protein>
    <submittedName>
        <fullName evidence="2">Uncharacterized protein</fullName>
    </submittedName>
</protein>
<feature type="compositionally biased region" description="Polar residues" evidence="1">
    <location>
        <begin position="27"/>
        <end position="51"/>
    </location>
</feature>
<sequence length="51" mass="5331">MGGLKGGKLNRSNQDKNHLLGGKKNTGKLTSVASKKTVNNKTAHATSIQTP</sequence>
<gene>
    <name evidence="2" type="ORF">PIB30_114884</name>
</gene>
<reference evidence="2 3" key="1">
    <citation type="journal article" date="2023" name="Plants (Basel)">
        <title>Bridging the Gap: Combining Genomics and Transcriptomics Approaches to Understand Stylosanthes scabra, an Orphan Legume from the Brazilian Caatinga.</title>
        <authorList>
            <person name="Ferreira-Neto J.R.C."/>
            <person name="da Silva M.D."/>
            <person name="Binneck E."/>
            <person name="de Melo N.F."/>
            <person name="da Silva R.H."/>
            <person name="de Melo A.L.T.M."/>
            <person name="Pandolfi V."/>
            <person name="Bustamante F.O."/>
            <person name="Brasileiro-Vidal A.C."/>
            <person name="Benko-Iseppon A.M."/>
        </authorList>
    </citation>
    <scope>NUCLEOTIDE SEQUENCE [LARGE SCALE GENOMIC DNA]</scope>
    <source>
        <tissue evidence="2">Leaves</tissue>
    </source>
</reference>
<feature type="non-terminal residue" evidence="2">
    <location>
        <position position="51"/>
    </location>
</feature>
<name>A0ABU6T1G7_9FABA</name>
<evidence type="ECO:0000256" key="1">
    <source>
        <dbReference type="SAM" id="MobiDB-lite"/>
    </source>
</evidence>
<accession>A0ABU6T1G7</accession>
<feature type="region of interest" description="Disordered" evidence="1">
    <location>
        <begin position="1"/>
        <end position="51"/>
    </location>
</feature>
<comment type="caution">
    <text evidence="2">The sequence shown here is derived from an EMBL/GenBank/DDBJ whole genome shotgun (WGS) entry which is preliminary data.</text>
</comment>
<evidence type="ECO:0000313" key="3">
    <source>
        <dbReference type="Proteomes" id="UP001341840"/>
    </source>
</evidence>
<proteinExistence type="predicted"/>
<dbReference type="EMBL" id="JASCZI010071709">
    <property type="protein sequence ID" value="MED6142551.1"/>
    <property type="molecule type" value="Genomic_DNA"/>
</dbReference>
<keyword evidence="3" id="KW-1185">Reference proteome</keyword>
<organism evidence="2 3">
    <name type="scientific">Stylosanthes scabra</name>
    <dbReference type="NCBI Taxonomy" id="79078"/>
    <lineage>
        <taxon>Eukaryota</taxon>
        <taxon>Viridiplantae</taxon>
        <taxon>Streptophyta</taxon>
        <taxon>Embryophyta</taxon>
        <taxon>Tracheophyta</taxon>
        <taxon>Spermatophyta</taxon>
        <taxon>Magnoliopsida</taxon>
        <taxon>eudicotyledons</taxon>
        <taxon>Gunneridae</taxon>
        <taxon>Pentapetalae</taxon>
        <taxon>rosids</taxon>
        <taxon>fabids</taxon>
        <taxon>Fabales</taxon>
        <taxon>Fabaceae</taxon>
        <taxon>Papilionoideae</taxon>
        <taxon>50 kb inversion clade</taxon>
        <taxon>dalbergioids sensu lato</taxon>
        <taxon>Dalbergieae</taxon>
        <taxon>Pterocarpus clade</taxon>
        <taxon>Stylosanthes</taxon>
    </lineage>
</organism>
<evidence type="ECO:0000313" key="2">
    <source>
        <dbReference type="EMBL" id="MED6142551.1"/>
    </source>
</evidence>
<dbReference type="Proteomes" id="UP001341840">
    <property type="component" value="Unassembled WGS sequence"/>
</dbReference>